<evidence type="ECO:0000313" key="3">
    <source>
        <dbReference type="Proteomes" id="UP000309450"/>
    </source>
</evidence>
<dbReference type="Proteomes" id="UP000309450">
    <property type="component" value="Unassembled WGS sequence"/>
</dbReference>
<feature type="signal peptide" evidence="1">
    <location>
        <begin position="1"/>
        <end position="25"/>
    </location>
</feature>
<name>A0A4S3MQW9_9RHOB</name>
<gene>
    <name evidence="2" type="ORF">E7811_01750</name>
</gene>
<dbReference type="AlphaFoldDB" id="A0A4S3MQW9"/>
<comment type="caution">
    <text evidence="2">The sequence shown here is derived from an EMBL/GenBank/DDBJ whole genome shotgun (WGS) entry which is preliminary data.</text>
</comment>
<proteinExistence type="predicted"/>
<dbReference type="OrthoDB" id="7849141at2"/>
<sequence>MRLPAIASGLASALALAMAAAPALAEPLTYVCLLTQGAKEGTWISPQVVILHDPAKRLVVVNDPVVMAFGGQPVAGEVKVDNAKRITFGWDVREIVAVGGRKAMTMRYRGTFVKATGAFSLAASPLGYSNGFEGRGTCVRR</sequence>
<dbReference type="RefSeq" id="WP_136392875.1">
    <property type="nucleotide sequence ID" value="NZ_SSND01000001.1"/>
</dbReference>
<feature type="chain" id="PRO_5020660830" evidence="1">
    <location>
        <begin position="26"/>
        <end position="141"/>
    </location>
</feature>
<organism evidence="2 3">
    <name type="scientific">Aliigemmobacter aestuarii</name>
    <dbReference type="NCBI Taxonomy" id="1445661"/>
    <lineage>
        <taxon>Bacteria</taxon>
        <taxon>Pseudomonadati</taxon>
        <taxon>Pseudomonadota</taxon>
        <taxon>Alphaproteobacteria</taxon>
        <taxon>Rhodobacterales</taxon>
        <taxon>Paracoccaceae</taxon>
        <taxon>Aliigemmobacter</taxon>
    </lineage>
</organism>
<dbReference type="EMBL" id="SSND01000001">
    <property type="protein sequence ID" value="THD84494.1"/>
    <property type="molecule type" value="Genomic_DNA"/>
</dbReference>
<protein>
    <submittedName>
        <fullName evidence="2">Uncharacterized protein</fullName>
    </submittedName>
</protein>
<reference evidence="2 3" key="1">
    <citation type="submission" date="2019-04" db="EMBL/GenBank/DDBJ databases">
        <title>Draft genome sequence of Gemmobacter aestuarii sp. nov.</title>
        <authorList>
            <person name="Hameed A."/>
            <person name="Lin S.-Y."/>
            <person name="Shahina M."/>
            <person name="Lai W.-A."/>
            <person name="Young C.-C."/>
        </authorList>
    </citation>
    <scope>NUCLEOTIDE SEQUENCE [LARGE SCALE GENOMIC DNA]</scope>
    <source>
        <strain evidence="2 3">CC-PW-75</strain>
    </source>
</reference>
<evidence type="ECO:0000313" key="2">
    <source>
        <dbReference type="EMBL" id="THD84494.1"/>
    </source>
</evidence>
<accession>A0A4S3MQW9</accession>
<evidence type="ECO:0000256" key="1">
    <source>
        <dbReference type="SAM" id="SignalP"/>
    </source>
</evidence>
<keyword evidence="3" id="KW-1185">Reference proteome</keyword>
<keyword evidence="1" id="KW-0732">Signal</keyword>